<dbReference type="InterPro" id="IPR014710">
    <property type="entry name" value="RmlC-like_jellyroll"/>
</dbReference>
<organism evidence="2 3">
    <name type="scientific">Exophiala mesophila</name>
    <name type="common">Black yeast-like fungus</name>
    <dbReference type="NCBI Taxonomy" id="212818"/>
    <lineage>
        <taxon>Eukaryota</taxon>
        <taxon>Fungi</taxon>
        <taxon>Dikarya</taxon>
        <taxon>Ascomycota</taxon>
        <taxon>Pezizomycotina</taxon>
        <taxon>Eurotiomycetes</taxon>
        <taxon>Chaetothyriomycetidae</taxon>
        <taxon>Chaetothyriales</taxon>
        <taxon>Herpotrichiellaceae</taxon>
        <taxon>Exophiala</taxon>
    </lineage>
</organism>
<evidence type="ECO:0000313" key="3">
    <source>
        <dbReference type="Proteomes" id="UP000288859"/>
    </source>
</evidence>
<gene>
    <name evidence="2" type="ORF">B0A52_09790</name>
</gene>
<dbReference type="PANTHER" id="PTHR36156:SF2">
    <property type="entry name" value="CUPIN TYPE-2 DOMAIN-CONTAINING PROTEIN"/>
    <property type="match status" value="1"/>
</dbReference>
<proteinExistence type="predicted"/>
<dbReference type="InterPro" id="IPR013096">
    <property type="entry name" value="Cupin_2"/>
</dbReference>
<evidence type="ECO:0000313" key="2">
    <source>
        <dbReference type="EMBL" id="RVX66505.1"/>
    </source>
</evidence>
<dbReference type="Pfam" id="PF07883">
    <property type="entry name" value="Cupin_2"/>
    <property type="match status" value="1"/>
</dbReference>
<dbReference type="EMBL" id="NAJM01000060">
    <property type="protein sequence ID" value="RVX66505.1"/>
    <property type="molecule type" value="Genomic_DNA"/>
</dbReference>
<dbReference type="VEuPathDB" id="FungiDB:PV10_08601"/>
<dbReference type="InterPro" id="IPR047142">
    <property type="entry name" value="OryJ/VirC-like"/>
</dbReference>
<dbReference type="PANTHER" id="PTHR36156">
    <property type="entry name" value="SLR2101 PROTEIN"/>
    <property type="match status" value="1"/>
</dbReference>
<dbReference type="AlphaFoldDB" id="A0A438MTY5"/>
<feature type="domain" description="Cupin type-2" evidence="1">
    <location>
        <begin position="99"/>
        <end position="153"/>
    </location>
</feature>
<dbReference type="CDD" id="cd02231">
    <property type="entry name" value="cupin_BLL6423-like"/>
    <property type="match status" value="1"/>
</dbReference>
<dbReference type="Gene3D" id="2.20.70.150">
    <property type="match status" value="1"/>
</dbReference>
<reference evidence="2 3" key="1">
    <citation type="submission" date="2017-03" db="EMBL/GenBank/DDBJ databases">
        <title>Genomes of endolithic fungi from Antarctica.</title>
        <authorList>
            <person name="Coleine C."/>
            <person name="Masonjones S."/>
            <person name="Stajich J.E."/>
        </authorList>
    </citation>
    <scope>NUCLEOTIDE SEQUENCE [LARGE SCALE GENOMIC DNA]</scope>
    <source>
        <strain evidence="2 3">CCFEE 6314</strain>
    </source>
</reference>
<name>A0A438MTY5_EXOME</name>
<dbReference type="InterPro" id="IPR011051">
    <property type="entry name" value="RmlC_Cupin_sf"/>
</dbReference>
<accession>A0A438MTY5</accession>
<dbReference type="OrthoDB" id="4120394at2759"/>
<comment type="caution">
    <text evidence="2">The sequence shown here is derived from an EMBL/GenBank/DDBJ whole genome shotgun (WGS) entry which is preliminary data.</text>
</comment>
<evidence type="ECO:0000259" key="1">
    <source>
        <dbReference type="Pfam" id="PF07883"/>
    </source>
</evidence>
<sequence length="179" mass="19518">MVHDITTRRVVTGHDADGKAIFVDDTVLTSLDPRNGQPQSGGFYGNSTIWKTVGIPSTVNAPFTNLHGKPIGITEPDGVICRVINFPPQGPVKDEFNIMHRTQSEDFGIVIEGEMELLLEGGNKTTLKKGDVVVQRGTNHQWINTSPNYCVMAFILVPSDKPVIEKTGEVLESTVFPSS</sequence>
<dbReference type="Gene3D" id="2.60.120.10">
    <property type="entry name" value="Jelly Rolls"/>
    <property type="match status" value="1"/>
</dbReference>
<protein>
    <recommendedName>
        <fullName evidence="1">Cupin type-2 domain-containing protein</fullName>
    </recommendedName>
</protein>
<dbReference type="SUPFAM" id="SSF51182">
    <property type="entry name" value="RmlC-like cupins"/>
    <property type="match status" value="1"/>
</dbReference>
<dbReference type="Proteomes" id="UP000288859">
    <property type="component" value="Unassembled WGS sequence"/>
</dbReference>